<reference evidence="8 9" key="1">
    <citation type="submission" date="2019-02" db="EMBL/GenBank/DDBJ databases">
        <title>Investigation of anaerobic lignin degradation for improved lignocellulosic biofuels.</title>
        <authorList>
            <person name="Deangelis K."/>
        </authorList>
    </citation>
    <scope>NUCLEOTIDE SEQUENCE [LARGE SCALE GENOMIC DNA]</scope>
    <source>
        <strain evidence="8 9">159R</strain>
    </source>
</reference>
<dbReference type="PANTHER" id="PTHR38766:SF1">
    <property type="entry name" value="FLAGELLAR PROTEIN FLIO"/>
    <property type="match status" value="1"/>
</dbReference>
<keyword evidence="4 7" id="KW-0472">Membrane</keyword>
<feature type="transmembrane region" description="Helical" evidence="7">
    <location>
        <begin position="25"/>
        <end position="47"/>
    </location>
</feature>
<evidence type="ECO:0000313" key="9">
    <source>
        <dbReference type="Proteomes" id="UP000294555"/>
    </source>
</evidence>
<dbReference type="NCBIfam" id="TIGR03500">
    <property type="entry name" value="FliO_TIGR"/>
    <property type="match status" value="1"/>
</dbReference>
<evidence type="ECO:0000256" key="7">
    <source>
        <dbReference type="RuleBase" id="RU362064"/>
    </source>
</evidence>
<evidence type="ECO:0000256" key="2">
    <source>
        <dbReference type="ARBA" id="ARBA00022692"/>
    </source>
</evidence>
<sequence length="136" mass="14228">MSDAQPQSAVQIAVPVARGFDAAGALTQVGSALGGILLVIIIVAWLVRKLGLAPAAKQSQRLTLQASCSLGPRERVVVVEVEGTWLVLGVTAQNITPLHSLPAPAADADANARSAALAGDFRQRLRQVMRRTGKDQ</sequence>
<protein>
    <recommendedName>
        <fullName evidence="7">Flagellar protein</fullName>
    </recommendedName>
</protein>
<evidence type="ECO:0000256" key="5">
    <source>
        <dbReference type="ARBA" id="ARBA00023143"/>
    </source>
</evidence>
<dbReference type="GO" id="GO:0009425">
    <property type="term" value="C:bacterial-type flagellum basal body"/>
    <property type="evidence" value="ECO:0007669"/>
    <property type="project" value="UniProtKB-SubCell"/>
</dbReference>
<dbReference type="RefSeq" id="WP_132921234.1">
    <property type="nucleotide sequence ID" value="NZ_CP075169.1"/>
</dbReference>
<evidence type="ECO:0000313" key="8">
    <source>
        <dbReference type="EMBL" id="TCL02267.1"/>
    </source>
</evidence>
<evidence type="ECO:0000256" key="4">
    <source>
        <dbReference type="ARBA" id="ARBA00023136"/>
    </source>
</evidence>
<keyword evidence="8" id="KW-0282">Flagellum</keyword>
<dbReference type="Pfam" id="PF04347">
    <property type="entry name" value="FliO"/>
    <property type="match status" value="1"/>
</dbReference>
<evidence type="ECO:0000256" key="6">
    <source>
        <dbReference type="ARBA" id="ARBA00037937"/>
    </source>
</evidence>
<dbReference type="Proteomes" id="UP000294555">
    <property type="component" value="Unassembled WGS sequence"/>
</dbReference>
<keyword evidence="1 7" id="KW-1003">Cell membrane</keyword>
<keyword evidence="8" id="KW-0969">Cilium</keyword>
<name>A0A4R1N6V0_9GAMM</name>
<dbReference type="InterPro" id="IPR052205">
    <property type="entry name" value="FliO/MopB"/>
</dbReference>
<comment type="subcellular location">
    <subcellularLocation>
        <location evidence="7">Cell membrane</location>
    </subcellularLocation>
    <subcellularLocation>
        <location evidence="7">Bacterial flagellum basal body</location>
    </subcellularLocation>
</comment>
<comment type="caution">
    <text evidence="8">The sequence shown here is derived from an EMBL/GenBank/DDBJ whole genome shotgun (WGS) entry which is preliminary data.</text>
</comment>
<proteinExistence type="inferred from homology"/>
<dbReference type="GO" id="GO:0044781">
    <property type="term" value="P:bacterial-type flagellum organization"/>
    <property type="evidence" value="ECO:0007669"/>
    <property type="project" value="UniProtKB-UniRule"/>
</dbReference>
<dbReference type="InterPro" id="IPR022781">
    <property type="entry name" value="Flagellar_biosynth_FliO"/>
</dbReference>
<dbReference type="EMBL" id="SJOI01000001">
    <property type="protein sequence ID" value="TCL02267.1"/>
    <property type="molecule type" value="Genomic_DNA"/>
</dbReference>
<keyword evidence="3 7" id="KW-1133">Transmembrane helix</keyword>
<dbReference type="AlphaFoldDB" id="A0A4R1N6V0"/>
<gene>
    <name evidence="8" type="ORF">EZJ58_0269</name>
</gene>
<keyword evidence="5 7" id="KW-0975">Bacterial flagellum</keyword>
<dbReference type="GO" id="GO:0005886">
    <property type="term" value="C:plasma membrane"/>
    <property type="evidence" value="ECO:0007669"/>
    <property type="project" value="UniProtKB-SubCell"/>
</dbReference>
<evidence type="ECO:0000256" key="1">
    <source>
        <dbReference type="ARBA" id="ARBA00022475"/>
    </source>
</evidence>
<accession>A0A4R1N6V0</accession>
<evidence type="ECO:0000256" key="3">
    <source>
        <dbReference type="ARBA" id="ARBA00022989"/>
    </source>
</evidence>
<keyword evidence="9" id="KW-1185">Reference proteome</keyword>
<comment type="similarity">
    <text evidence="6 7">Belongs to the FliO/MopB family.</text>
</comment>
<organism evidence="8 9">
    <name type="scientific">Sodalis ligni</name>
    <dbReference type="NCBI Taxonomy" id="2697027"/>
    <lineage>
        <taxon>Bacteria</taxon>
        <taxon>Pseudomonadati</taxon>
        <taxon>Pseudomonadota</taxon>
        <taxon>Gammaproteobacteria</taxon>
        <taxon>Enterobacterales</taxon>
        <taxon>Bruguierivoracaceae</taxon>
        <taxon>Sodalis</taxon>
    </lineage>
</organism>
<keyword evidence="2 7" id="KW-0812">Transmembrane</keyword>
<keyword evidence="8" id="KW-0966">Cell projection</keyword>
<dbReference type="PANTHER" id="PTHR38766">
    <property type="entry name" value="FLAGELLAR PROTEIN FLIO"/>
    <property type="match status" value="1"/>
</dbReference>